<accession>A0A8S5SWA9</accession>
<protein>
    <submittedName>
        <fullName evidence="1">Uncharacterized protein</fullName>
    </submittedName>
</protein>
<sequence>MIISPFPLDFVKFVVYLQCSTLIHRQTDVCKSRHFFCLLTLLYIQYRYIGCLIPWELLMHSRLPMCMLNDGP</sequence>
<organism evidence="1">
    <name type="scientific">Siphoviridae sp. ctHOG1</name>
    <dbReference type="NCBI Taxonomy" id="2827829"/>
    <lineage>
        <taxon>Viruses</taxon>
        <taxon>Duplodnaviria</taxon>
        <taxon>Heunggongvirae</taxon>
        <taxon>Uroviricota</taxon>
        <taxon>Caudoviricetes</taxon>
    </lineage>
</organism>
<evidence type="ECO:0000313" key="1">
    <source>
        <dbReference type="EMBL" id="DAF54983.1"/>
    </source>
</evidence>
<dbReference type="EMBL" id="BK032683">
    <property type="protein sequence ID" value="DAF54983.1"/>
    <property type="molecule type" value="Genomic_DNA"/>
</dbReference>
<proteinExistence type="predicted"/>
<reference evidence="1" key="1">
    <citation type="journal article" date="2021" name="Proc. Natl. Acad. Sci. U.S.A.">
        <title>A Catalog of Tens of Thousands of Viruses from Human Metagenomes Reveals Hidden Associations with Chronic Diseases.</title>
        <authorList>
            <person name="Tisza M.J."/>
            <person name="Buck C.B."/>
        </authorList>
    </citation>
    <scope>NUCLEOTIDE SEQUENCE</scope>
    <source>
        <strain evidence="1">CtHOG1</strain>
    </source>
</reference>
<name>A0A8S5SWA9_9CAUD</name>